<accession>A0ABT4AR35</accession>
<proteinExistence type="predicted"/>
<gene>
    <name evidence="2" type="ORF">OWR29_01705</name>
</gene>
<evidence type="ECO:0000313" key="3">
    <source>
        <dbReference type="Proteomes" id="UP001151002"/>
    </source>
</evidence>
<evidence type="ECO:0000256" key="1">
    <source>
        <dbReference type="SAM" id="SignalP"/>
    </source>
</evidence>
<keyword evidence="1" id="KW-0732">Signal</keyword>
<protein>
    <submittedName>
        <fullName evidence="2">Uncharacterized protein</fullName>
    </submittedName>
</protein>
<name>A0ABT4AR35_9ACTN</name>
<feature type="signal peptide" evidence="1">
    <location>
        <begin position="1"/>
        <end position="29"/>
    </location>
</feature>
<comment type="caution">
    <text evidence="2">The sequence shown here is derived from an EMBL/GenBank/DDBJ whole genome shotgun (WGS) entry which is preliminary data.</text>
</comment>
<dbReference type="RefSeq" id="WP_267560461.1">
    <property type="nucleotide sequence ID" value="NZ_JAPNTZ010000001.1"/>
</dbReference>
<organism evidence="2 3">
    <name type="scientific">Paractinoplanes pyxinae</name>
    <dbReference type="NCBI Taxonomy" id="2997416"/>
    <lineage>
        <taxon>Bacteria</taxon>
        <taxon>Bacillati</taxon>
        <taxon>Actinomycetota</taxon>
        <taxon>Actinomycetes</taxon>
        <taxon>Micromonosporales</taxon>
        <taxon>Micromonosporaceae</taxon>
        <taxon>Paractinoplanes</taxon>
    </lineage>
</organism>
<reference evidence="2" key="1">
    <citation type="submission" date="2022-11" db="EMBL/GenBank/DDBJ databases">
        <authorList>
            <person name="Somphong A."/>
            <person name="Phongsopitanun W."/>
        </authorList>
    </citation>
    <scope>NUCLEOTIDE SEQUENCE</scope>
    <source>
        <strain evidence="2">Pm04-4</strain>
    </source>
</reference>
<dbReference type="Proteomes" id="UP001151002">
    <property type="component" value="Unassembled WGS sequence"/>
</dbReference>
<feature type="chain" id="PRO_5046901372" evidence="1">
    <location>
        <begin position="30"/>
        <end position="129"/>
    </location>
</feature>
<dbReference type="EMBL" id="JAPNTZ010000001">
    <property type="protein sequence ID" value="MCY1136696.1"/>
    <property type="molecule type" value="Genomic_DNA"/>
</dbReference>
<sequence>MLRRMLTRALAVVLAGACMVGVYASPALAFSVIGPSCDPYNRIRIDYKTDAGSVVATIIWDDTSDPAEVSVIDTTPDGASTYVRIDNGTTVIQYPGQSSPYHIGYSVRKFRAVWNGYAGDWVNPHRCSP</sequence>
<evidence type="ECO:0000313" key="2">
    <source>
        <dbReference type="EMBL" id="MCY1136696.1"/>
    </source>
</evidence>
<keyword evidence="3" id="KW-1185">Reference proteome</keyword>